<dbReference type="OrthoDB" id="650068at2"/>
<comment type="caution">
    <text evidence="2">The sequence shown here is derived from an EMBL/GenBank/DDBJ whole genome shotgun (WGS) entry which is preliminary data.</text>
</comment>
<accession>A0A4Q9BGE3</accession>
<evidence type="ECO:0000313" key="3">
    <source>
        <dbReference type="Proteomes" id="UP000293583"/>
    </source>
</evidence>
<evidence type="ECO:0000313" key="2">
    <source>
        <dbReference type="EMBL" id="TBH75167.1"/>
    </source>
</evidence>
<dbReference type="RefSeq" id="WP_130895697.1">
    <property type="nucleotide sequence ID" value="NZ_CP049835.1"/>
</dbReference>
<dbReference type="EMBL" id="SEWY01000001">
    <property type="protein sequence ID" value="TBH75167.1"/>
    <property type="molecule type" value="Genomic_DNA"/>
</dbReference>
<evidence type="ECO:0000256" key="1">
    <source>
        <dbReference type="SAM" id="SignalP"/>
    </source>
</evidence>
<keyword evidence="3" id="KW-1185">Reference proteome</keyword>
<dbReference type="AlphaFoldDB" id="A0A4Q9BGE3"/>
<keyword evidence="1" id="KW-0732">Signal</keyword>
<protein>
    <recommendedName>
        <fullName evidence="4">Outer membrane protein beta-barrel domain-containing protein</fullName>
    </recommendedName>
</protein>
<feature type="signal peptide" evidence="1">
    <location>
        <begin position="1"/>
        <end position="19"/>
    </location>
</feature>
<dbReference type="Proteomes" id="UP000293583">
    <property type="component" value="Unassembled WGS sequence"/>
</dbReference>
<proteinExistence type="predicted"/>
<sequence>MKQLITLCFIIFATSTLNAQTGSIEVSTGGFSFIPAFTSREPNIIINAGTNPKKRLTGSLMYMMRMQSMTPTTVALFTRYRFIDKKFKAIVGIHIPAFQMTEEYKVTSFFGRELTMSYPINEKLTLGSFILNGNARNSDFKVTLISGNTNYRHKNWGFLTQGYYLTVGDLTGVAETISYDINSHFQAKAFGNYTITDGQVIGTVGLKYNL</sequence>
<name>A0A4Q9BGE3_9BACT</name>
<gene>
    <name evidence="2" type="ORF">EWU20_00925</name>
</gene>
<feature type="chain" id="PRO_5020299402" description="Outer membrane protein beta-barrel domain-containing protein" evidence="1">
    <location>
        <begin position="20"/>
        <end position="210"/>
    </location>
</feature>
<reference evidence="2 3" key="1">
    <citation type="submission" date="2019-02" db="EMBL/GenBank/DDBJ databases">
        <title>Genome of a new Bacteroidetes strain.</title>
        <authorList>
            <person name="Pitt A."/>
        </authorList>
    </citation>
    <scope>NUCLEOTIDE SEQUENCE [LARGE SCALE GENOMIC DNA]</scope>
    <source>
        <strain evidence="2 3">103A-SOEBACH</strain>
    </source>
</reference>
<organism evidence="2 3">
    <name type="scientific">Aquirufa antheringensis</name>
    <dbReference type="NCBI Taxonomy" id="2516559"/>
    <lineage>
        <taxon>Bacteria</taxon>
        <taxon>Pseudomonadati</taxon>
        <taxon>Bacteroidota</taxon>
        <taxon>Cytophagia</taxon>
        <taxon>Cytophagales</taxon>
        <taxon>Flectobacillaceae</taxon>
        <taxon>Aquirufa</taxon>
    </lineage>
</organism>
<evidence type="ECO:0008006" key="4">
    <source>
        <dbReference type="Google" id="ProtNLM"/>
    </source>
</evidence>